<reference evidence="2 3" key="1">
    <citation type="submission" date="2023-08" db="EMBL/GenBank/DDBJ databases">
        <title>Helicovermis profunda gen. nov., sp. nov., a novel mesophilic, fermentative bacterium within the Bacillota from a deep-sea hydrothermal vent chimney.</title>
        <authorList>
            <person name="Miyazaki U."/>
            <person name="Mizutani D."/>
            <person name="Hashimoto Y."/>
            <person name="Tame A."/>
            <person name="Sawayama S."/>
            <person name="Miyazaki J."/>
            <person name="Takai K."/>
            <person name="Nakagawa S."/>
        </authorList>
    </citation>
    <scope>NUCLEOTIDE SEQUENCE [LARGE SCALE GENOMIC DNA]</scope>
    <source>
        <strain evidence="2 3">S502</strain>
    </source>
</reference>
<dbReference type="AlphaFoldDB" id="A0AAU9E6G2"/>
<sequence>MQKNNKCKVYTPTFIIEPKNKAIYQLFFLTLFKPLIGRAIFIVTFIKEFKAIKGIDKTIIIEKNKNYTYVNNLYHNLYKLSIGELVEEKTKIIDNKKQ</sequence>
<dbReference type="KEGG" id="hprf:HLPR_26720"/>
<keyword evidence="1" id="KW-0472">Membrane</keyword>
<gene>
    <name evidence="2" type="ORF">HLPR_26720</name>
</gene>
<evidence type="ECO:0000313" key="3">
    <source>
        <dbReference type="Proteomes" id="UP001321786"/>
    </source>
</evidence>
<evidence type="ECO:0000256" key="1">
    <source>
        <dbReference type="SAM" id="Phobius"/>
    </source>
</evidence>
<feature type="transmembrane region" description="Helical" evidence="1">
    <location>
        <begin position="22"/>
        <end position="46"/>
    </location>
</feature>
<protein>
    <submittedName>
        <fullName evidence="2">Uncharacterized protein</fullName>
    </submittedName>
</protein>
<dbReference type="Proteomes" id="UP001321786">
    <property type="component" value="Chromosome"/>
</dbReference>
<keyword evidence="3" id="KW-1185">Reference proteome</keyword>
<evidence type="ECO:0000313" key="2">
    <source>
        <dbReference type="EMBL" id="BEP30341.1"/>
    </source>
</evidence>
<dbReference type="EMBL" id="AP028654">
    <property type="protein sequence ID" value="BEP30341.1"/>
    <property type="molecule type" value="Genomic_DNA"/>
</dbReference>
<keyword evidence="1" id="KW-1133">Transmembrane helix</keyword>
<name>A0AAU9E6G2_9FIRM</name>
<keyword evidence="1" id="KW-0812">Transmembrane</keyword>
<accession>A0AAU9E6G2</accession>
<proteinExistence type="predicted"/>
<organism evidence="2 3">
    <name type="scientific">Helicovermis profundi</name>
    <dbReference type="NCBI Taxonomy" id="3065157"/>
    <lineage>
        <taxon>Bacteria</taxon>
        <taxon>Bacillati</taxon>
        <taxon>Bacillota</taxon>
        <taxon>Clostridia</taxon>
        <taxon>Helicovermis</taxon>
    </lineage>
</organism>